<dbReference type="Gene3D" id="2.30.40.10">
    <property type="entry name" value="Urease, subunit C, domain 1"/>
    <property type="match status" value="1"/>
</dbReference>
<dbReference type="InterPro" id="IPR032466">
    <property type="entry name" value="Metal_Hydrolase"/>
</dbReference>
<keyword evidence="4" id="KW-0862">Zinc</keyword>
<name>X6NIH0_RETFI</name>
<dbReference type="GO" id="GO:0005829">
    <property type="term" value="C:cytosol"/>
    <property type="evidence" value="ECO:0007669"/>
    <property type="project" value="TreeGrafter"/>
</dbReference>
<evidence type="ECO:0000313" key="7">
    <source>
        <dbReference type="Proteomes" id="UP000023152"/>
    </source>
</evidence>
<keyword evidence="2" id="KW-0479">Metal-binding</keyword>
<evidence type="ECO:0000256" key="1">
    <source>
        <dbReference type="ARBA" id="ARBA00001947"/>
    </source>
</evidence>
<comment type="caution">
    <text evidence="6">The sequence shown here is derived from an EMBL/GenBank/DDBJ whole genome shotgun (WGS) entry which is preliminary data.</text>
</comment>
<dbReference type="AlphaFoldDB" id="X6NIH0"/>
<dbReference type="GO" id="GO:0008270">
    <property type="term" value="F:zinc ion binding"/>
    <property type="evidence" value="ECO:0007669"/>
    <property type="project" value="TreeGrafter"/>
</dbReference>
<keyword evidence="3" id="KW-0378">Hydrolase</keyword>
<evidence type="ECO:0000313" key="6">
    <source>
        <dbReference type="EMBL" id="ETO25703.1"/>
    </source>
</evidence>
<dbReference type="GO" id="GO:0008892">
    <property type="term" value="F:guanine deaminase activity"/>
    <property type="evidence" value="ECO:0007669"/>
    <property type="project" value="TreeGrafter"/>
</dbReference>
<keyword evidence="7" id="KW-1185">Reference proteome</keyword>
<accession>X6NIH0</accession>
<sequence>MGQRAFVGKICMDQNSPKDYIQQTADCLHDTKQFILSVRHDINNELIQPVITPRFIPTCSDQLLQGLGQLAKDFQLCHVQSHISESKDEKLHFCLLGFFFCERDTEIFDKFGLLTSRTIVAHANHCTDEDLKVLKQKGVGIAHCPLSNFYFANGCLPVKSLHEKYKLNVGLGTDVAGGYSPSMFNAMRNCVITSKLFGGDADMDYKHALYLATIGGAKCLGIDSIIGTFEIGKEFDALLLGVESNSQIDIFDMDTLDDIFQKIMTLGDDRDIKRVWVRGRDVTIISPTSKL</sequence>
<dbReference type="Gene3D" id="3.20.20.140">
    <property type="entry name" value="Metal-dependent hydrolases"/>
    <property type="match status" value="1"/>
</dbReference>
<dbReference type="EMBL" id="ASPP01008332">
    <property type="protein sequence ID" value="ETO25703.1"/>
    <property type="molecule type" value="Genomic_DNA"/>
</dbReference>
<gene>
    <name evidence="6" type="ORF">RFI_11435</name>
</gene>
<dbReference type="OrthoDB" id="194468at2759"/>
<dbReference type="PANTHER" id="PTHR11271">
    <property type="entry name" value="GUANINE DEAMINASE"/>
    <property type="match status" value="1"/>
</dbReference>
<dbReference type="Pfam" id="PF01979">
    <property type="entry name" value="Amidohydro_1"/>
    <property type="match status" value="1"/>
</dbReference>
<dbReference type="SUPFAM" id="SSF51556">
    <property type="entry name" value="Metallo-dependent hydrolases"/>
    <property type="match status" value="1"/>
</dbReference>
<evidence type="ECO:0000256" key="3">
    <source>
        <dbReference type="ARBA" id="ARBA00022801"/>
    </source>
</evidence>
<dbReference type="InterPro" id="IPR006680">
    <property type="entry name" value="Amidohydro-rel"/>
</dbReference>
<evidence type="ECO:0000259" key="5">
    <source>
        <dbReference type="Pfam" id="PF01979"/>
    </source>
</evidence>
<dbReference type="GO" id="GO:0046098">
    <property type="term" value="P:guanine metabolic process"/>
    <property type="evidence" value="ECO:0007669"/>
    <property type="project" value="TreeGrafter"/>
</dbReference>
<organism evidence="6 7">
    <name type="scientific">Reticulomyxa filosa</name>
    <dbReference type="NCBI Taxonomy" id="46433"/>
    <lineage>
        <taxon>Eukaryota</taxon>
        <taxon>Sar</taxon>
        <taxon>Rhizaria</taxon>
        <taxon>Retaria</taxon>
        <taxon>Foraminifera</taxon>
        <taxon>Monothalamids</taxon>
        <taxon>Reticulomyxidae</taxon>
        <taxon>Reticulomyxa</taxon>
    </lineage>
</organism>
<evidence type="ECO:0000256" key="4">
    <source>
        <dbReference type="ARBA" id="ARBA00022833"/>
    </source>
</evidence>
<proteinExistence type="predicted"/>
<dbReference type="InterPro" id="IPR011059">
    <property type="entry name" value="Metal-dep_hydrolase_composite"/>
</dbReference>
<dbReference type="InterPro" id="IPR051607">
    <property type="entry name" value="Metallo-dep_hydrolases"/>
</dbReference>
<dbReference type="OMA" id="ICCTDEL"/>
<dbReference type="Proteomes" id="UP000023152">
    <property type="component" value="Unassembled WGS sequence"/>
</dbReference>
<comment type="cofactor">
    <cofactor evidence="1">
        <name>Zn(2+)</name>
        <dbReference type="ChEBI" id="CHEBI:29105"/>
    </cofactor>
</comment>
<protein>
    <recommendedName>
        <fullName evidence="5">Amidohydrolase-related domain-containing protein</fullName>
    </recommendedName>
</protein>
<reference evidence="6 7" key="1">
    <citation type="journal article" date="2013" name="Curr. Biol.">
        <title>The Genome of the Foraminiferan Reticulomyxa filosa.</title>
        <authorList>
            <person name="Glockner G."/>
            <person name="Hulsmann N."/>
            <person name="Schleicher M."/>
            <person name="Noegel A.A."/>
            <person name="Eichinger L."/>
            <person name="Gallinger C."/>
            <person name="Pawlowski J."/>
            <person name="Sierra R."/>
            <person name="Euteneuer U."/>
            <person name="Pillet L."/>
            <person name="Moustafa A."/>
            <person name="Platzer M."/>
            <person name="Groth M."/>
            <person name="Szafranski K."/>
            <person name="Schliwa M."/>
        </authorList>
    </citation>
    <scope>NUCLEOTIDE SEQUENCE [LARGE SCALE GENOMIC DNA]</scope>
</reference>
<dbReference type="PANTHER" id="PTHR11271:SF6">
    <property type="entry name" value="GUANINE DEAMINASE"/>
    <property type="match status" value="1"/>
</dbReference>
<evidence type="ECO:0000256" key="2">
    <source>
        <dbReference type="ARBA" id="ARBA00022723"/>
    </source>
</evidence>
<feature type="domain" description="Amidohydrolase-related" evidence="5">
    <location>
        <begin position="1"/>
        <end position="280"/>
    </location>
</feature>
<dbReference type="SUPFAM" id="SSF51338">
    <property type="entry name" value="Composite domain of metallo-dependent hydrolases"/>
    <property type="match status" value="1"/>
</dbReference>